<proteinExistence type="predicted"/>
<dbReference type="AlphaFoldDB" id="A0A4P1RVY7"/>
<evidence type="ECO:0000313" key="2">
    <source>
        <dbReference type="Proteomes" id="UP000188354"/>
    </source>
</evidence>
<sequence>MMPTLADKTCSRDPMGACGAAGQCDQNCKAKHPGGQGSCNFGLCNCDYCVQNPPSKNYCTGGSGLCAECAFVNMFVNSSG</sequence>
<dbReference type="EMBL" id="CM007361">
    <property type="protein sequence ID" value="OIW19267.1"/>
    <property type="molecule type" value="Genomic_DNA"/>
</dbReference>
<evidence type="ECO:0000313" key="1">
    <source>
        <dbReference type="EMBL" id="OIW19267.1"/>
    </source>
</evidence>
<accession>A0A4P1RVY7</accession>
<name>A0A4P1RVY7_LUPAN</name>
<dbReference type="Proteomes" id="UP000188354">
    <property type="component" value="Chromosome LG01"/>
</dbReference>
<evidence type="ECO:0008006" key="3">
    <source>
        <dbReference type="Google" id="ProtNLM"/>
    </source>
</evidence>
<keyword evidence="2" id="KW-1185">Reference proteome</keyword>
<organism evidence="1 2">
    <name type="scientific">Lupinus angustifolius</name>
    <name type="common">Narrow-leaved blue lupine</name>
    <dbReference type="NCBI Taxonomy" id="3871"/>
    <lineage>
        <taxon>Eukaryota</taxon>
        <taxon>Viridiplantae</taxon>
        <taxon>Streptophyta</taxon>
        <taxon>Embryophyta</taxon>
        <taxon>Tracheophyta</taxon>
        <taxon>Spermatophyta</taxon>
        <taxon>Magnoliopsida</taxon>
        <taxon>eudicotyledons</taxon>
        <taxon>Gunneridae</taxon>
        <taxon>Pentapetalae</taxon>
        <taxon>rosids</taxon>
        <taxon>fabids</taxon>
        <taxon>Fabales</taxon>
        <taxon>Fabaceae</taxon>
        <taxon>Papilionoideae</taxon>
        <taxon>50 kb inversion clade</taxon>
        <taxon>genistoids sensu lato</taxon>
        <taxon>core genistoids</taxon>
        <taxon>Genisteae</taxon>
        <taxon>Lupinus</taxon>
    </lineage>
</organism>
<protein>
    <recommendedName>
        <fullName evidence="3">Defensin-like protein</fullName>
    </recommendedName>
</protein>
<dbReference type="Gramene" id="OIW19267">
    <property type="protein sequence ID" value="OIW19267"/>
    <property type="gene ID" value="TanjilG_20392"/>
</dbReference>
<reference evidence="1 2" key="1">
    <citation type="journal article" date="2017" name="Plant Biotechnol. J.">
        <title>A comprehensive draft genome sequence for lupin (Lupinus angustifolius), an emerging health food: insights into plant-microbe interactions and legume evolution.</title>
        <authorList>
            <person name="Hane J.K."/>
            <person name="Ming Y."/>
            <person name="Kamphuis L.G."/>
            <person name="Nelson M.N."/>
            <person name="Garg G."/>
            <person name="Atkins C.A."/>
            <person name="Bayer P.E."/>
            <person name="Bravo A."/>
            <person name="Bringans S."/>
            <person name="Cannon S."/>
            <person name="Edwards D."/>
            <person name="Foley R."/>
            <person name="Gao L.L."/>
            <person name="Harrison M.J."/>
            <person name="Huang W."/>
            <person name="Hurgobin B."/>
            <person name="Li S."/>
            <person name="Liu C.W."/>
            <person name="McGrath A."/>
            <person name="Morahan G."/>
            <person name="Murray J."/>
            <person name="Weller J."/>
            <person name="Jian J."/>
            <person name="Singh K.B."/>
        </authorList>
    </citation>
    <scope>NUCLEOTIDE SEQUENCE [LARGE SCALE GENOMIC DNA]</scope>
    <source>
        <strain evidence="2">cv. Tanjil</strain>
        <tissue evidence="1">Whole plant</tissue>
    </source>
</reference>
<gene>
    <name evidence="1" type="ORF">TanjilG_20392</name>
</gene>